<dbReference type="Proteomes" id="UP001168821">
    <property type="component" value="Unassembled WGS sequence"/>
</dbReference>
<name>A0AA38M0Z6_9CUCU</name>
<accession>A0AA38M0Z6</accession>
<keyword evidence="2" id="KW-0472">Membrane</keyword>
<comment type="caution">
    <text evidence="3">The sequence shown here is derived from an EMBL/GenBank/DDBJ whole genome shotgun (WGS) entry which is preliminary data.</text>
</comment>
<evidence type="ECO:0000256" key="1">
    <source>
        <dbReference type="SAM" id="MobiDB-lite"/>
    </source>
</evidence>
<dbReference type="EMBL" id="JALNTZ010000010">
    <property type="protein sequence ID" value="KAJ3639651.1"/>
    <property type="molecule type" value="Genomic_DNA"/>
</dbReference>
<proteinExistence type="predicted"/>
<protein>
    <submittedName>
        <fullName evidence="3">Uncharacterized protein</fullName>
    </submittedName>
</protein>
<organism evidence="3 4">
    <name type="scientific">Zophobas morio</name>
    <dbReference type="NCBI Taxonomy" id="2755281"/>
    <lineage>
        <taxon>Eukaryota</taxon>
        <taxon>Metazoa</taxon>
        <taxon>Ecdysozoa</taxon>
        <taxon>Arthropoda</taxon>
        <taxon>Hexapoda</taxon>
        <taxon>Insecta</taxon>
        <taxon>Pterygota</taxon>
        <taxon>Neoptera</taxon>
        <taxon>Endopterygota</taxon>
        <taxon>Coleoptera</taxon>
        <taxon>Polyphaga</taxon>
        <taxon>Cucujiformia</taxon>
        <taxon>Tenebrionidae</taxon>
        <taxon>Zophobas</taxon>
    </lineage>
</organism>
<reference evidence="3" key="1">
    <citation type="journal article" date="2023" name="G3 (Bethesda)">
        <title>Whole genome assemblies of Zophobas morio and Tenebrio molitor.</title>
        <authorList>
            <person name="Kaur S."/>
            <person name="Stinson S.A."/>
            <person name="diCenzo G.C."/>
        </authorList>
    </citation>
    <scope>NUCLEOTIDE SEQUENCE</scope>
    <source>
        <strain evidence="3">QUZm001</strain>
    </source>
</reference>
<gene>
    <name evidence="3" type="ORF">Zmor_002996</name>
</gene>
<sequence>MERVVVVNWVVICVLILLLEYISSVSQNDFHHRHVNNQGNTHGGHIKEPYVWPSPKLGRKKRNSSSNDFYDNLQKEGLAMLIMDALQNGPLSNGNAGKRHVVKFTPRLGRESEEEIVNGIRPDENQWPSDDSAISAEYLYQRSPPFAPRLGRHLPYLPRLRQNDRMPFS</sequence>
<evidence type="ECO:0000256" key="2">
    <source>
        <dbReference type="SAM" id="Phobius"/>
    </source>
</evidence>
<keyword evidence="2" id="KW-1133">Transmembrane helix</keyword>
<evidence type="ECO:0000313" key="3">
    <source>
        <dbReference type="EMBL" id="KAJ3639651.1"/>
    </source>
</evidence>
<evidence type="ECO:0000313" key="4">
    <source>
        <dbReference type="Proteomes" id="UP001168821"/>
    </source>
</evidence>
<keyword evidence="4" id="KW-1185">Reference proteome</keyword>
<feature type="transmembrane region" description="Helical" evidence="2">
    <location>
        <begin position="6"/>
        <end position="23"/>
    </location>
</feature>
<keyword evidence="2" id="KW-0812">Transmembrane</keyword>
<dbReference type="AlphaFoldDB" id="A0AA38M0Z6"/>
<feature type="region of interest" description="Disordered" evidence="1">
    <location>
        <begin position="36"/>
        <end position="69"/>
    </location>
</feature>